<keyword evidence="4" id="KW-1185">Reference proteome</keyword>
<dbReference type="Gene3D" id="1.10.287.110">
    <property type="entry name" value="DnaJ domain"/>
    <property type="match status" value="1"/>
</dbReference>
<proteinExistence type="predicted"/>
<dbReference type="GO" id="GO:0051787">
    <property type="term" value="F:misfolded protein binding"/>
    <property type="evidence" value="ECO:0007669"/>
    <property type="project" value="TreeGrafter"/>
</dbReference>
<dbReference type="SMART" id="SM00271">
    <property type="entry name" value="DnaJ"/>
    <property type="match status" value="1"/>
</dbReference>
<dbReference type="PANTHER" id="PTHR44360">
    <property type="entry name" value="DNAJ HOMOLOG SUBFAMILY B MEMBER 9"/>
    <property type="match status" value="1"/>
</dbReference>
<dbReference type="Proteomes" id="UP000002729">
    <property type="component" value="Unassembled WGS sequence"/>
</dbReference>
<dbReference type="PANTHER" id="PTHR44360:SF1">
    <property type="entry name" value="DNAJ HOMOLOG SUBFAMILY B MEMBER 9"/>
    <property type="match status" value="1"/>
</dbReference>
<dbReference type="InterPro" id="IPR001623">
    <property type="entry name" value="DnaJ_domain"/>
</dbReference>
<dbReference type="GO" id="GO:0036503">
    <property type="term" value="P:ERAD pathway"/>
    <property type="evidence" value="ECO:0007669"/>
    <property type="project" value="TreeGrafter"/>
</dbReference>
<accession>F0Y6A3</accession>
<feature type="domain" description="J" evidence="2">
    <location>
        <begin position="4"/>
        <end position="81"/>
    </location>
</feature>
<feature type="non-terminal residue" evidence="3">
    <location>
        <position position="81"/>
    </location>
</feature>
<dbReference type="OMA" id="DFCCLLA"/>
<dbReference type="PROSITE" id="PS50076">
    <property type="entry name" value="DNAJ_2"/>
    <property type="match status" value="1"/>
</dbReference>
<keyword evidence="1" id="KW-0143">Chaperone</keyword>
<dbReference type="PRINTS" id="PR00625">
    <property type="entry name" value="JDOMAIN"/>
</dbReference>
<evidence type="ECO:0000313" key="3">
    <source>
        <dbReference type="EMBL" id="EGB09652.1"/>
    </source>
</evidence>
<dbReference type="SUPFAM" id="SSF46565">
    <property type="entry name" value="Chaperone J-domain"/>
    <property type="match status" value="1"/>
</dbReference>
<evidence type="ECO:0000313" key="4">
    <source>
        <dbReference type="Proteomes" id="UP000002729"/>
    </source>
</evidence>
<dbReference type="InterPro" id="IPR036869">
    <property type="entry name" value="J_dom_sf"/>
</dbReference>
<dbReference type="GeneID" id="20229413"/>
<reference evidence="3 4" key="1">
    <citation type="journal article" date="2011" name="Proc. Natl. Acad. Sci. U.S.A.">
        <title>Niche of harmful alga Aureococcus anophagefferens revealed through ecogenomics.</title>
        <authorList>
            <person name="Gobler C.J."/>
            <person name="Berry D.L."/>
            <person name="Dyhrman S.T."/>
            <person name="Wilhelm S.W."/>
            <person name="Salamov A."/>
            <person name="Lobanov A.V."/>
            <person name="Zhang Y."/>
            <person name="Collier J.L."/>
            <person name="Wurch L.L."/>
            <person name="Kustka A.B."/>
            <person name="Dill B.D."/>
            <person name="Shah M."/>
            <person name="VerBerkmoes N.C."/>
            <person name="Kuo A."/>
            <person name="Terry A."/>
            <person name="Pangilinan J."/>
            <person name="Lindquist E.A."/>
            <person name="Lucas S."/>
            <person name="Paulsen I.T."/>
            <person name="Hattenrath-Lehmann T.K."/>
            <person name="Talmage S.C."/>
            <person name="Walker E.A."/>
            <person name="Koch F."/>
            <person name="Burson A.M."/>
            <person name="Marcoval M.A."/>
            <person name="Tang Y.Z."/>
            <person name="Lecleir G.R."/>
            <person name="Coyne K.J."/>
            <person name="Berg G.M."/>
            <person name="Bertrand E.M."/>
            <person name="Saito M.A."/>
            <person name="Gladyshev V.N."/>
            <person name="Grigoriev I.V."/>
        </authorList>
    </citation>
    <scope>NUCLEOTIDE SEQUENCE [LARGE SCALE GENOMIC DNA]</scope>
    <source>
        <strain evidence="4">CCMP 1984</strain>
    </source>
</reference>
<dbReference type="AlphaFoldDB" id="F0Y6A3"/>
<feature type="non-terminal residue" evidence="3">
    <location>
        <position position="1"/>
    </location>
</feature>
<dbReference type="GO" id="GO:0051087">
    <property type="term" value="F:protein-folding chaperone binding"/>
    <property type="evidence" value="ECO:0007669"/>
    <property type="project" value="TreeGrafter"/>
</dbReference>
<sequence length="81" mass="9294">ANENYYKYLGIGENATADQVRKAYKKMCLKYHPDKLRQTGKQIKGCASAEEAAEEAKETFLSIQEAFEILGDQATRRQYDR</sequence>
<dbReference type="InterPro" id="IPR051948">
    <property type="entry name" value="Hsp70_co-chaperone_J-domain"/>
</dbReference>
<dbReference type="RefSeq" id="XP_009035554.1">
    <property type="nucleotide sequence ID" value="XM_009037306.1"/>
</dbReference>
<name>F0Y6A3_AURAN</name>
<dbReference type="GO" id="GO:0005783">
    <property type="term" value="C:endoplasmic reticulum"/>
    <property type="evidence" value="ECO:0007669"/>
    <property type="project" value="TreeGrafter"/>
</dbReference>
<gene>
    <name evidence="3" type="ORF">AURANDRAFT_9489</name>
</gene>
<dbReference type="eggNOG" id="KOG0714">
    <property type="taxonomic scope" value="Eukaryota"/>
</dbReference>
<organism evidence="4">
    <name type="scientific">Aureococcus anophagefferens</name>
    <name type="common">Harmful bloom alga</name>
    <dbReference type="NCBI Taxonomy" id="44056"/>
    <lineage>
        <taxon>Eukaryota</taxon>
        <taxon>Sar</taxon>
        <taxon>Stramenopiles</taxon>
        <taxon>Ochrophyta</taxon>
        <taxon>Pelagophyceae</taxon>
        <taxon>Pelagomonadales</taxon>
        <taxon>Pelagomonadaceae</taxon>
        <taxon>Aureococcus</taxon>
    </lineage>
</organism>
<dbReference type="KEGG" id="aaf:AURANDRAFT_9489"/>
<evidence type="ECO:0000259" key="2">
    <source>
        <dbReference type="PROSITE" id="PS50076"/>
    </source>
</evidence>
<evidence type="ECO:0000256" key="1">
    <source>
        <dbReference type="ARBA" id="ARBA00023186"/>
    </source>
</evidence>
<dbReference type="EMBL" id="GL833125">
    <property type="protein sequence ID" value="EGB09652.1"/>
    <property type="molecule type" value="Genomic_DNA"/>
</dbReference>
<dbReference type="Pfam" id="PF00226">
    <property type="entry name" value="DnaJ"/>
    <property type="match status" value="1"/>
</dbReference>
<dbReference type="OrthoDB" id="164807at2759"/>
<dbReference type="InParanoid" id="F0Y6A3"/>
<dbReference type="CDD" id="cd06257">
    <property type="entry name" value="DnaJ"/>
    <property type="match status" value="1"/>
</dbReference>
<protein>
    <recommendedName>
        <fullName evidence="2">J domain-containing protein</fullName>
    </recommendedName>
</protein>